<feature type="domain" description="ABC transporter" evidence="8">
    <location>
        <begin position="5"/>
        <end position="235"/>
    </location>
</feature>
<comment type="catalytic activity">
    <reaction evidence="7">
        <text>ATP + H2O + polyamine-[polyamine-binding protein]Side 1 = ADP + phosphate + polyamineSide 2 + [polyamine-binding protein]Side 1.</text>
        <dbReference type="EC" id="7.6.2.11"/>
    </reaction>
</comment>
<dbReference type="EC" id="7.6.2.11" evidence="7"/>
<reference evidence="10" key="1">
    <citation type="submission" date="2015-09" db="EMBL/GenBank/DDBJ databases">
        <authorList>
            <person name="Bertelli C."/>
        </authorList>
    </citation>
    <scope>NUCLEOTIDE SEQUENCE [LARGE SCALE GENOMIC DNA]</scope>
    <source>
        <strain evidence="10">KNic</strain>
    </source>
</reference>
<evidence type="ECO:0000256" key="2">
    <source>
        <dbReference type="ARBA" id="ARBA00022475"/>
    </source>
</evidence>
<dbReference type="SMART" id="SM00382">
    <property type="entry name" value="AAA"/>
    <property type="match status" value="1"/>
</dbReference>
<keyword evidence="9" id="KW-0378">Hydrolase</keyword>
<name>A0A0U5JCY2_9BACT</name>
<evidence type="ECO:0000313" key="10">
    <source>
        <dbReference type="Proteomes" id="UP000069902"/>
    </source>
</evidence>
<keyword evidence="3 7" id="KW-0547">Nucleotide-binding</keyword>
<dbReference type="STRING" id="389348.PNK_1065"/>
<comment type="function">
    <text evidence="7">Part of the ABC transporter complex PotABCD involved in spermidine/putrescine import. Responsible for energy coupling to the transport system.</text>
</comment>
<evidence type="ECO:0000256" key="1">
    <source>
        <dbReference type="ARBA" id="ARBA00022448"/>
    </source>
</evidence>
<evidence type="ECO:0000313" key="9">
    <source>
        <dbReference type="EMBL" id="CUI16682.1"/>
    </source>
</evidence>
<dbReference type="PANTHER" id="PTHR42781">
    <property type="entry name" value="SPERMIDINE/PUTRESCINE IMPORT ATP-BINDING PROTEIN POTA"/>
    <property type="match status" value="1"/>
</dbReference>
<evidence type="ECO:0000256" key="3">
    <source>
        <dbReference type="ARBA" id="ARBA00022741"/>
    </source>
</evidence>
<dbReference type="PATRIC" id="fig|389348.3.peg.1176"/>
<protein>
    <recommendedName>
        <fullName evidence="7">Spermidine/putrescine import ATP-binding protein PotA</fullName>
        <ecNumber evidence="7">7.6.2.11</ecNumber>
    </recommendedName>
</protein>
<proteinExistence type="inferred from homology"/>
<dbReference type="SUPFAM" id="SSF52540">
    <property type="entry name" value="P-loop containing nucleoside triphosphate hydrolases"/>
    <property type="match status" value="1"/>
</dbReference>
<dbReference type="RefSeq" id="WP_032125507.1">
    <property type="nucleotide sequence ID" value="NZ_LN879502.1"/>
</dbReference>
<dbReference type="FunFam" id="3.40.50.300:FF:000133">
    <property type="entry name" value="Spermidine/putrescine import ATP-binding protein PotA"/>
    <property type="match status" value="1"/>
</dbReference>
<keyword evidence="1 7" id="KW-0813">Transport</keyword>
<dbReference type="Pfam" id="PF08402">
    <property type="entry name" value="TOBE_2"/>
    <property type="match status" value="1"/>
</dbReference>
<dbReference type="GO" id="GO:0015594">
    <property type="term" value="F:ABC-type putrescine transporter activity"/>
    <property type="evidence" value="ECO:0007669"/>
    <property type="project" value="InterPro"/>
</dbReference>
<dbReference type="CDD" id="cd03300">
    <property type="entry name" value="ABC_PotA_N"/>
    <property type="match status" value="1"/>
</dbReference>
<dbReference type="InterPro" id="IPR005893">
    <property type="entry name" value="PotA-like"/>
</dbReference>
<dbReference type="InterPro" id="IPR050093">
    <property type="entry name" value="ABC_SmlMolc_Importer"/>
</dbReference>
<dbReference type="NCBIfam" id="TIGR01187">
    <property type="entry name" value="potA"/>
    <property type="match status" value="1"/>
</dbReference>
<keyword evidence="10" id="KW-1185">Reference proteome</keyword>
<comment type="subunit">
    <text evidence="7">The complex is composed of two ATP-binding proteins (PotA), two transmembrane proteins (PotB and PotC) and a solute-binding protein (PotD).</text>
</comment>
<dbReference type="GO" id="GO:0016887">
    <property type="term" value="F:ATP hydrolysis activity"/>
    <property type="evidence" value="ECO:0007669"/>
    <property type="project" value="InterPro"/>
</dbReference>
<dbReference type="InterPro" id="IPR017879">
    <property type="entry name" value="PotA_ATP-bd"/>
</dbReference>
<dbReference type="InterPro" id="IPR003439">
    <property type="entry name" value="ABC_transporter-like_ATP-bd"/>
</dbReference>
<dbReference type="GO" id="GO:0043190">
    <property type="term" value="C:ATP-binding cassette (ABC) transporter complex"/>
    <property type="evidence" value="ECO:0007669"/>
    <property type="project" value="InterPro"/>
</dbReference>
<dbReference type="FunCoup" id="A0A0U5JCY2">
    <property type="interactions" value="122"/>
</dbReference>
<sequence length="373" mass="42285">MVESIVFERVSKKFGDSKALDDVSFAIKKGEFFSLLGPSGCGKTTLLRILAGFERPDSGRILLDGQDITKLPPNKRPINTVFQNYALFPHLTIWENIAFGLRIAQRPESEIKQEVERMLALIQMSEHGHKKPDQISGGQKQRVAIARALVNHPQILLLDEPLAALDLKLRQKMLLDLDRIHDEVGITFIFVTHDQSEAMAVSDRIAVLHKGSLEQIGTPVEIYEMPRSSFVADFIGDTNFFDGVVMEMAQKDYSLVEVEGFPQIFCFNDKQLSKGDAVHLSVRPEKIHISREAPPPHPLHNVFQGVVDDAIYKGDHTNFGVQIGNRKISVNQQHSRFLLDEAPIKWKDTVWIWWHADDGFMLERCQKLENANE</sequence>
<dbReference type="InterPro" id="IPR003593">
    <property type="entry name" value="AAA+_ATPase"/>
</dbReference>
<evidence type="ECO:0000256" key="4">
    <source>
        <dbReference type="ARBA" id="ARBA00022840"/>
    </source>
</evidence>
<keyword evidence="2 7" id="KW-1003">Cell membrane</keyword>
<dbReference type="EMBL" id="LN879502">
    <property type="protein sequence ID" value="CUI16682.1"/>
    <property type="molecule type" value="Genomic_DNA"/>
</dbReference>
<gene>
    <name evidence="7 9" type="primary">potA</name>
    <name evidence="9" type="ORF">PNK_1065</name>
</gene>
<organism evidence="9 10">
    <name type="scientific">Candidatus Protochlamydia naegleriophila</name>
    <dbReference type="NCBI Taxonomy" id="389348"/>
    <lineage>
        <taxon>Bacteria</taxon>
        <taxon>Pseudomonadati</taxon>
        <taxon>Chlamydiota</taxon>
        <taxon>Chlamydiia</taxon>
        <taxon>Parachlamydiales</taxon>
        <taxon>Parachlamydiaceae</taxon>
        <taxon>Candidatus Protochlamydia</taxon>
    </lineage>
</organism>
<dbReference type="InterPro" id="IPR017871">
    <property type="entry name" value="ABC_transporter-like_CS"/>
</dbReference>
<evidence type="ECO:0000256" key="6">
    <source>
        <dbReference type="ARBA" id="ARBA00023136"/>
    </source>
</evidence>
<accession>A0A0U5JCY2</accession>
<evidence type="ECO:0000256" key="7">
    <source>
        <dbReference type="RuleBase" id="RU364083"/>
    </source>
</evidence>
<evidence type="ECO:0000256" key="5">
    <source>
        <dbReference type="ARBA" id="ARBA00022967"/>
    </source>
</evidence>
<dbReference type="PROSITE" id="PS50893">
    <property type="entry name" value="ABC_TRANSPORTER_2"/>
    <property type="match status" value="1"/>
</dbReference>
<dbReference type="InterPro" id="IPR008995">
    <property type="entry name" value="Mo/tungstate-bd_C_term_dom"/>
</dbReference>
<keyword evidence="5 7" id="KW-1278">Translocase</keyword>
<dbReference type="Gene3D" id="2.40.50.100">
    <property type="match status" value="1"/>
</dbReference>
<keyword evidence="4 7" id="KW-0067">ATP-binding</keyword>
<dbReference type="GO" id="GO:0005524">
    <property type="term" value="F:ATP binding"/>
    <property type="evidence" value="ECO:0007669"/>
    <property type="project" value="UniProtKB-KW"/>
</dbReference>
<keyword evidence="6 7" id="KW-0472">Membrane</keyword>
<dbReference type="Proteomes" id="UP000069902">
    <property type="component" value="Chromosome cPNK"/>
</dbReference>
<evidence type="ECO:0000259" key="8">
    <source>
        <dbReference type="PROSITE" id="PS50893"/>
    </source>
</evidence>
<dbReference type="KEGG" id="pnl:PNK_1065"/>
<dbReference type="Gene3D" id="3.40.50.300">
    <property type="entry name" value="P-loop containing nucleotide triphosphate hydrolases"/>
    <property type="match status" value="1"/>
</dbReference>
<dbReference type="InterPro" id="IPR013611">
    <property type="entry name" value="Transp-assoc_OB_typ2"/>
</dbReference>
<dbReference type="AlphaFoldDB" id="A0A0U5JCY2"/>
<dbReference type="InParanoid" id="A0A0U5JCY2"/>
<dbReference type="InterPro" id="IPR027417">
    <property type="entry name" value="P-loop_NTPase"/>
</dbReference>
<dbReference type="Pfam" id="PF00005">
    <property type="entry name" value="ABC_tran"/>
    <property type="match status" value="1"/>
</dbReference>
<comment type="similarity">
    <text evidence="7">Belongs to the ABC transporter superfamily. Spermidine/putrescine importer (TC 3.A.1.11.1) family.</text>
</comment>
<dbReference type="SUPFAM" id="SSF50331">
    <property type="entry name" value="MOP-like"/>
    <property type="match status" value="1"/>
</dbReference>
<dbReference type="PROSITE" id="PS00211">
    <property type="entry name" value="ABC_TRANSPORTER_1"/>
    <property type="match status" value="1"/>
</dbReference>
<dbReference type="PANTHER" id="PTHR42781:SF4">
    <property type="entry name" value="SPERMIDINE_PUTRESCINE IMPORT ATP-BINDING PROTEIN POTA"/>
    <property type="match status" value="1"/>
</dbReference>